<evidence type="ECO:0000256" key="1">
    <source>
        <dbReference type="ARBA" id="ARBA00008306"/>
    </source>
</evidence>
<accession>A0ABQ8U4V1</accession>
<dbReference type="PANTHER" id="PTHR16255">
    <property type="entry name" value="REQUIRED FOR MEIOTIC NUCLEAR DIVISION PROTEIN 1 HOMOLOG"/>
    <property type="match status" value="1"/>
</dbReference>
<evidence type="ECO:0000259" key="4">
    <source>
        <dbReference type="Pfam" id="PF02582"/>
    </source>
</evidence>
<proteinExistence type="inferred from homology"/>
<organism evidence="5 6">
    <name type="scientific">Paratrimastix pyriformis</name>
    <dbReference type="NCBI Taxonomy" id="342808"/>
    <lineage>
        <taxon>Eukaryota</taxon>
        <taxon>Metamonada</taxon>
        <taxon>Preaxostyla</taxon>
        <taxon>Paratrimastigidae</taxon>
        <taxon>Paratrimastix</taxon>
    </lineage>
</organism>
<evidence type="ECO:0000313" key="5">
    <source>
        <dbReference type="EMBL" id="KAJ4454374.1"/>
    </source>
</evidence>
<dbReference type="PANTHER" id="PTHR16255:SF1">
    <property type="entry name" value="REQUIRED FOR MEIOTIC NUCLEAR DIVISION PROTEIN 1 HOMOLOG"/>
    <property type="match status" value="1"/>
</dbReference>
<comment type="similarity">
    <text evidence="1">Belongs to the RMD1/sif2 family.</text>
</comment>
<gene>
    <name evidence="5" type="ORF">PAPYR_10916</name>
</gene>
<evidence type="ECO:0000256" key="2">
    <source>
        <dbReference type="SAM" id="MobiDB-lite"/>
    </source>
</evidence>
<feature type="region of interest" description="Disordered" evidence="2">
    <location>
        <begin position="149"/>
        <end position="273"/>
    </location>
</feature>
<sequence>MNYCLKSMRGPVLPLSSPSTVSSPVELGQMGDHQIVECEIVADEAVYIKFAGSPERVAFVFSYGACVFWGFEHHSELVLLKRFRPFMRGIFNPATASPDVFKSRKDTLGSTAVEASDEFFYRYEAPPFLPLADISFSHTLGAAAPALPQMENVETEGEVGGGEKMMMPEESLPYDGTDVRSPARPSSAPTSPHVPTSPTLGRAVRPVSPTPSPPPSAAGLGALETRHPTPTRRGIPHAASTVVLPTPAPAPAPTAPGATWATQTGPPTRMGEVQLGAAPGEEELDEEVAGLGEPVESKPVESRLAGKISKGAARRRKAFTLRHAQLSAAQLSKAPLSGSPSFGGGFQRETDEIVLNSPHFHIKLTLSFALAQSTMLDVFEGDVERHIDATKPLPDQLARYGKIELSRKQLQRQMGALFVLRSGINLYSDILDTPDTIWEFPTLEPLYNHSRRYLEIDARIRVMNQRLDLLGQLFDVLQQQLQSGHSAFLEWIVIILIVIEVFIGIISFFIPTALHPGS</sequence>
<keyword evidence="3" id="KW-0812">Transmembrane</keyword>
<dbReference type="Proteomes" id="UP001141327">
    <property type="component" value="Unassembled WGS sequence"/>
</dbReference>
<feature type="compositionally biased region" description="Low complexity" evidence="2">
    <location>
        <begin position="255"/>
        <end position="268"/>
    </location>
</feature>
<evidence type="ECO:0000313" key="6">
    <source>
        <dbReference type="Proteomes" id="UP001141327"/>
    </source>
</evidence>
<keyword evidence="3" id="KW-0472">Membrane</keyword>
<name>A0ABQ8U4V1_9EUKA</name>
<dbReference type="EMBL" id="JAPMOS010000161">
    <property type="protein sequence ID" value="KAJ4454374.1"/>
    <property type="molecule type" value="Genomic_DNA"/>
</dbReference>
<keyword evidence="3" id="KW-1133">Transmembrane helix</keyword>
<evidence type="ECO:0000256" key="3">
    <source>
        <dbReference type="SAM" id="Phobius"/>
    </source>
</evidence>
<dbReference type="InterPro" id="IPR003734">
    <property type="entry name" value="DUF155"/>
</dbReference>
<feature type="compositionally biased region" description="Low complexity" evidence="2">
    <location>
        <begin position="180"/>
        <end position="191"/>
    </location>
</feature>
<protein>
    <submittedName>
        <fullName evidence="5">Sporulation protein RMD1</fullName>
    </submittedName>
</protein>
<feature type="transmembrane region" description="Helical" evidence="3">
    <location>
        <begin position="488"/>
        <end position="510"/>
    </location>
</feature>
<feature type="domain" description="DUF155" evidence="4">
    <location>
        <begin position="349"/>
        <end position="464"/>
    </location>
</feature>
<keyword evidence="6" id="KW-1185">Reference proteome</keyword>
<comment type="caution">
    <text evidence="5">The sequence shown here is derived from an EMBL/GenBank/DDBJ whole genome shotgun (WGS) entry which is preliminary data.</text>
</comment>
<dbReference type="Pfam" id="PF02582">
    <property type="entry name" value="DUF155"/>
    <property type="match status" value="1"/>
</dbReference>
<dbReference type="InterPro" id="IPR051624">
    <property type="entry name" value="RMD1/Sad1-interacting"/>
</dbReference>
<reference evidence="5" key="1">
    <citation type="journal article" date="2022" name="bioRxiv">
        <title>Genomics of Preaxostyla Flagellates Illuminates Evolutionary Transitions and the Path Towards Mitochondrial Loss.</title>
        <authorList>
            <person name="Novak L.V.F."/>
            <person name="Treitli S.C."/>
            <person name="Pyrih J."/>
            <person name="Halakuc P."/>
            <person name="Pipaliya S.V."/>
            <person name="Vacek V."/>
            <person name="Brzon O."/>
            <person name="Soukal P."/>
            <person name="Eme L."/>
            <person name="Dacks J.B."/>
            <person name="Karnkowska A."/>
            <person name="Elias M."/>
            <person name="Hampl V."/>
        </authorList>
    </citation>
    <scope>NUCLEOTIDE SEQUENCE</scope>
    <source>
        <strain evidence="5">RCP-MX</strain>
    </source>
</reference>